<reference evidence="2 3" key="3">
    <citation type="submission" date="2019-11" db="EMBL/GenBank/DDBJ databases">
        <title>A de novo genome assembly of a pear dwarfing rootstock.</title>
        <authorList>
            <person name="Wang F."/>
            <person name="Wang J."/>
            <person name="Li S."/>
            <person name="Zhang Y."/>
            <person name="Fang M."/>
            <person name="Ma L."/>
            <person name="Zhao Y."/>
            <person name="Jiang S."/>
        </authorList>
    </citation>
    <scope>NUCLEOTIDE SEQUENCE [LARGE SCALE GENOMIC DNA]</scope>
    <source>
        <strain evidence="2">S2</strain>
        <tissue evidence="2">Leaf</tissue>
    </source>
</reference>
<sequence>MLSNSKMDSMHRLAPLPPPCCGTKCRCWNWWFWTVFPCLEGWRMVDYGGEGAAEIKKAIESAESSLKDFMFGSKTQPQESKIEKLGATGAKKHT</sequence>
<feature type="region of interest" description="Disordered" evidence="1">
    <location>
        <begin position="73"/>
        <end position="94"/>
    </location>
</feature>
<evidence type="ECO:0000313" key="3">
    <source>
        <dbReference type="Proteomes" id="UP000327157"/>
    </source>
</evidence>
<protein>
    <submittedName>
        <fullName evidence="2">S ribonuclease</fullName>
    </submittedName>
</protein>
<gene>
    <name evidence="2" type="ORF">D8674_000129</name>
</gene>
<accession>A0A5N5F282</accession>
<reference evidence="3" key="2">
    <citation type="submission" date="2019-10" db="EMBL/GenBank/DDBJ databases">
        <title>A de novo genome assembly of a pear dwarfing rootstock.</title>
        <authorList>
            <person name="Wang F."/>
            <person name="Wang J."/>
            <person name="Li S."/>
            <person name="Zhang Y."/>
            <person name="Fang M."/>
            <person name="Ma L."/>
            <person name="Zhao Y."/>
            <person name="Jiang S."/>
        </authorList>
    </citation>
    <scope>NUCLEOTIDE SEQUENCE [LARGE SCALE GENOMIC DNA]</scope>
</reference>
<proteinExistence type="predicted"/>
<evidence type="ECO:0000313" key="2">
    <source>
        <dbReference type="EMBL" id="KAB2597209.1"/>
    </source>
</evidence>
<dbReference type="OrthoDB" id="1635687at2759"/>
<name>A0A5N5F282_9ROSA</name>
<dbReference type="EMBL" id="SMOL01000768">
    <property type="protein sequence ID" value="KAB2597209.1"/>
    <property type="molecule type" value="Genomic_DNA"/>
</dbReference>
<reference evidence="2 3" key="1">
    <citation type="submission" date="2019-09" db="EMBL/GenBank/DDBJ databases">
        <authorList>
            <person name="Ou C."/>
        </authorList>
    </citation>
    <scope>NUCLEOTIDE SEQUENCE [LARGE SCALE GENOMIC DNA]</scope>
    <source>
        <strain evidence="2">S2</strain>
        <tissue evidence="2">Leaf</tissue>
    </source>
</reference>
<comment type="caution">
    <text evidence="2">The sequence shown here is derived from an EMBL/GenBank/DDBJ whole genome shotgun (WGS) entry which is preliminary data.</text>
</comment>
<dbReference type="Proteomes" id="UP000327157">
    <property type="component" value="Chromosome 1"/>
</dbReference>
<dbReference type="AlphaFoldDB" id="A0A5N5F282"/>
<organism evidence="2 3">
    <name type="scientific">Pyrus ussuriensis x Pyrus communis</name>
    <dbReference type="NCBI Taxonomy" id="2448454"/>
    <lineage>
        <taxon>Eukaryota</taxon>
        <taxon>Viridiplantae</taxon>
        <taxon>Streptophyta</taxon>
        <taxon>Embryophyta</taxon>
        <taxon>Tracheophyta</taxon>
        <taxon>Spermatophyta</taxon>
        <taxon>Magnoliopsida</taxon>
        <taxon>eudicotyledons</taxon>
        <taxon>Gunneridae</taxon>
        <taxon>Pentapetalae</taxon>
        <taxon>rosids</taxon>
        <taxon>fabids</taxon>
        <taxon>Rosales</taxon>
        <taxon>Rosaceae</taxon>
        <taxon>Amygdaloideae</taxon>
        <taxon>Maleae</taxon>
        <taxon>Pyrus</taxon>
    </lineage>
</organism>
<evidence type="ECO:0000256" key="1">
    <source>
        <dbReference type="SAM" id="MobiDB-lite"/>
    </source>
</evidence>
<keyword evidence="3" id="KW-1185">Reference proteome</keyword>